<name>A0A507CDL4_9FUNG</name>
<dbReference type="AlphaFoldDB" id="A0A507CDL4"/>
<dbReference type="OrthoDB" id="2126185at2759"/>
<evidence type="ECO:0000313" key="4">
    <source>
        <dbReference type="Proteomes" id="UP000319731"/>
    </source>
</evidence>
<evidence type="ECO:0000256" key="1">
    <source>
        <dbReference type="SAM" id="MobiDB-lite"/>
    </source>
</evidence>
<feature type="transmembrane region" description="Helical" evidence="2">
    <location>
        <begin position="309"/>
        <end position="330"/>
    </location>
</feature>
<dbReference type="RefSeq" id="XP_031026449.1">
    <property type="nucleotide sequence ID" value="XM_031167545.1"/>
</dbReference>
<feature type="transmembrane region" description="Helical" evidence="2">
    <location>
        <begin position="215"/>
        <end position="234"/>
    </location>
</feature>
<dbReference type="Proteomes" id="UP000319731">
    <property type="component" value="Unassembled WGS sequence"/>
</dbReference>
<evidence type="ECO:0000313" key="3">
    <source>
        <dbReference type="EMBL" id="TPX36136.1"/>
    </source>
</evidence>
<feature type="transmembrane region" description="Helical" evidence="2">
    <location>
        <begin position="44"/>
        <end position="65"/>
    </location>
</feature>
<keyword evidence="4" id="KW-1185">Reference proteome</keyword>
<feature type="transmembrane region" description="Helical" evidence="2">
    <location>
        <begin position="380"/>
        <end position="401"/>
    </location>
</feature>
<feature type="region of interest" description="Disordered" evidence="1">
    <location>
        <begin position="273"/>
        <end position="300"/>
    </location>
</feature>
<reference evidence="3 4" key="1">
    <citation type="journal article" date="2019" name="Sci. Rep.">
        <title>Comparative genomics of chytrid fungi reveal insights into the obligate biotrophic and pathogenic lifestyle of Synchytrium endobioticum.</title>
        <authorList>
            <person name="van de Vossenberg B.T.L.H."/>
            <person name="Warris S."/>
            <person name="Nguyen H.D.T."/>
            <person name="van Gent-Pelzer M.P.E."/>
            <person name="Joly D.L."/>
            <person name="van de Geest H.C."/>
            <person name="Bonants P.J.M."/>
            <person name="Smith D.S."/>
            <person name="Levesque C.A."/>
            <person name="van der Lee T.A.J."/>
        </authorList>
    </citation>
    <scope>NUCLEOTIDE SEQUENCE [LARGE SCALE GENOMIC DNA]</scope>
    <source>
        <strain evidence="3 4">JEL517</strain>
    </source>
</reference>
<protein>
    <submittedName>
        <fullName evidence="3">Uncharacterized protein</fullName>
    </submittedName>
</protein>
<evidence type="ECO:0000256" key="2">
    <source>
        <dbReference type="SAM" id="Phobius"/>
    </source>
</evidence>
<feature type="transmembrane region" description="Helical" evidence="2">
    <location>
        <begin position="350"/>
        <end position="368"/>
    </location>
</feature>
<dbReference type="EMBL" id="QEAO01000005">
    <property type="protein sequence ID" value="TPX36136.1"/>
    <property type="molecule type" value="Genomic_DNA"/>
</dbReference>
<feature type="transmembrane region" description="Helical" evidence="2">
    <location>
        <begin position="12"/>
        <end position="32"/>
    </location>
</feature>
<keyword evidence="2" id="KW-1133">Transmembrane helix</keyword>
<keyword evidence="2" id="KW-0812">Transmembrane</keyword>
<keyword evidence="2" id="KW-0472">Membrane</keyword>
<accession>A0A507CDL4</accession>
<comment type="caution">
    <text evidence="3">The sequence shown here is derived from an EMBL/GenBank/DDBJ whole genome shotgun (WGS) entry which is preliminary data.</text>
</comment>
<feature type="transmembrane region" description="Helical" evidence="2">
    <location>
        <begin position="169"/>
        <end position="195"/>
    </location>
</feature>
<sequence>MQEAPPSPLLATYLSFGLYFGTLLFALATCLARAMSFPVTLKSGVYLLIASASANITWLEIIRWMESLLADYQAKTGGSFTDWMQRVDIFDAAYALVVNTTEKWWWSSQHLLFTVSVMIFFWREGIHRALSYPFIPVSKEAAEIALPRSKRSSKKAEPAPAVTGERLSIWFANTFVFVLLGFLGAISTCLALFLIQHNPSLKSHTLRIKDVQPTAALNTFILMSVTSIAATIILEPGTFAFFWNLRALHLFLILPIILDSGTSWFKVLRSPLSPPSVDDETTKTPVKQNRLSKSKKPGKPRRKWEVKDLYNLVGFMSLVSHLTLTAFYFARYGGTVTELIRAVFDNHCQTSITADYLFAMVAVVVFMITETRRLSINGGLVFWMMLSMPLLSSSSIFPFYLALRETAMLQQISEEADEKRK</sequence>
<dbReference type="GeneID" id="42002842"/>
<dbReference type="InterPro" id="IPR021362">
    <property type="entry name" value="DUF2834"/>
</dbReference>
<gene>
    <name evidence="3" type="ORF">SmJEL517_g01617</name>
</gene>
<dbReference type="Pfam" id="PF11196">
    <property type="entry name" value="DUF2834"/>
    <property type="match status" value="1"/>
</dbReference>
<proteinExistence type="predicted"/>
<organism evidence="3 4">
    <name type="scientific">Synchytrium microbalum</name>
    <dbReference type="NCBI Taxonomy" id="1806994"/>
    <lineage>
        <taxon>Eukaryota</taxon>
        <taxon>Fungi</taxon>
        <taxon>Fungi incertae sedis</taxon>
        <taxon>Chytridiomycota</taxon>
        <taxon>Chytridiomycota incertae sedis</taxon>
        <taxon>Chytridiomycetes</taxon>
        <taxon>Synchytriales</taxon>
        <taxon>Synchytriaceae</taxon>
        <taxon>Synchytrium</taxon>
    </lineage>
</organism>
<feature type="compositionally biased region" description="Basic residues" evidence="1">
    <location>
        <begin position="290"/>
        <end position="300"/>
    </location>
</feature>